<dbReference type="GO" id="GO:0007015">
    <property type="term" value="P:actin filament organization"/>
    <property type="evidence" value="ECO:0007669"/>
    <property type="project" value="TreeGrafter"/>
</dbReference>
<dbReference type="InterPro" id="IPR027417">
    <property type="entry name" value="P-loop_NTPase"/>
</dbReference>
<dbReference type="Proteomes" id="UP000192257">
    <property type="component" value="Unassembled WGS sequence"/>
</dbReference>
<keyword evidence="2 6" id="KW-0067">ATP-binding</keyword>
<protein>
    <submittedName>
        <fullName evidence="9">Myosin heavy chain</fullName>
    </submittedName>
</protein>
<dbReference type="Pfam" id="PF00063">
    <property type="entry name" value="Myosin_head"/>
    <property type="match status" value="1"/>
</dbReference>
<organism evidence="9 10">
    <name type="scientific">Trypanosoma theileri</name>
    <dbReference type="NCBI Taxonomy" id="67003"/>
    <lineage>
        <taxon>Eukaryota</taxon>
        <taxon>Discoba</taxon>
        <taxon>Euglenozoa</taxon>
        <taxon>Kinetoplastea</taxon>
        <taxon>Metakinetoplastina</taxon>
        <taxon>Trypanosomatida</taxon>
        <taxon>Trypanosomatidae</taxon>
        <taxon>Trypanosoma</taxon>
    </lineage>
</organism>
<keyword evidence="4 6" id="KW-0505">Motor protein</keyword>
<evidence type="ECO:0000256" key="6">
    <source>
        <dbReference type="PROSITE-ProRule" id="PRU00782"/>
    </source>
</evidence>
<feature type="domain" description="Myosin motor" evidence="8">
    <location>
        <begin position="94"/>
        <end position="835"/>
    </location>
</feature>
<dbReference type="Gene3D" id="1.20.120.720">
    <property type="entry name" value="Myosin VI head, motor domain, U50 subdomain"/>
    <property type="match status" value="1"/>
</dbReference>
<evidence type="ECO:0000256" key="3">
    <source>
        <dbReference type="ARBA" id="ARBA00023123"/>
    </source>
</evidence>
<feature type="coiled-coil region" evidence="7">
    <location>
        <begin position="1140"/>
        <end position="1225"/>
    </location>
</feature>
<dbReference type="SUPFAM" id="SSF52540">
    <property type="entry name" value="P-loop containing nucleoside triphosphate hydrolases"/>
    <property type="match status" value="1"/>
</dbReference>
<evidence type="ECO:0000256" key="7">
    <source>
        <dbReference type="SAM" id="Coils"/>
    </source>
</evidence>
<dbReference type="GO" id="GO:0016020">
    <property type="term" value="C:membrane"/>
    <property type="evidence" value="ECO:0007669"/>
    <property type="project" value="TreeGrafter"/>
</dbReference>
<dbReference type="GO" id="GO:0016459">
    <property type="term" value="C:myosin complex"/>
    <property type="evidence" value="ECO:0007669"/>
    <property type="project" value="UniProtKB-KW"/>
</dbReference>
<reference evidence="9 10" key="1">
    <citation type="submission" date="2017-03" db="EMBL/GenBank/DDBJ databases">
        <title>An alternative strategy for trypanosome survival in the mammalian bloodstream revealed through genome and transcriptome analysis of the ubiquitous bovine parasite Trypanosoma (Megatrypanum) theileri.</title>
        <authorList>
            <person name="Kelly S."/>
            <person name="Ivens A."/>
            <person name="Mott A."/>
            <person name="O'Neill E."/>
            <person name="Emms D."/>
            <person name="Macleod O."/>
            <person name="Voorheis P."/>
            <person name="Matthews J."/>
            <person name="Matthews K."/>
            <person name="Carrington M."/>
        </authorList>
    </citation>
    <scope>NUCLEOTIDE SEQUENCE [LARGE SCALE GENOMIC DNA]</scope>
    <source>
        <strain evidence="9">Edinburgh</strain>
    </source>
</reference>
<keyword evidence="1 6" id="KW-0547">Nucleotide-binding</keyword>
<sequence length="1478" mass="171050">MTDISLQSNNGYHVGDTIYFKHPTESWIRGSLTTIKRVSKKDGFTRVVYGCSSLLQECYMGDLLNDPSLLHVYPLQEEDIHHILESCKEPTAFNTLNDLLDLAYLHDATLLEQVRVRYYENLIYTHIGPIMLALNPYDFTLPNYTEDKMPKYIAEGSSVIEGRSQNLPHAWTVAHYSYWRMCSDNYNQSIIVSGESGAGKTETAKIVVKYIGAVSTTQCSLKEKASIEEMTKKVRLTSPILEAFGNAKTRRNDNSSRFGKFMKVFFKPSPNGAVVTGSLINVYLLERSRVVTHGFDERGYHSFYQLLARDNSTEKQQRLDQLQLNSAENYQCTSIGGATIIEGVNDANDFNDVMQAMRFVGMSTTDIDQVWNTVGVVLHLLSLKFKTVTDDECCIDMTEKDAKLHIQMVKELLGLSDDIFFKELTTTTHLTRGETIIRKLRQSQALDLCEGVAKALYESLFLWLVGRINELIKPPQVSNQSLVSWIGLLDIFGFENFSHGNSFEQLCINLANETLQNHYNSVVFTRDMDECRKEGINTENVVFYDNQPCLDLICGLDFSSCGPNGGSKITNKMSILHLLDEESVLAKGNDLSFREKICDLYGGRLLDGKGGHSNFLRVKTDRSSFIIKHYAGDVIYNVDGFRAKNSDTTKESLKDAIRSSTIPFIASLLNQKSSETVMSVKYTVGSFFKNQLIQLMNEINGTHPHWIRCIKPHSSKKPHMFNGNEVMVQMRSAGVLETVKIRQNSFSVRLPFVDFVKAHRVILTSISPIIASLGHFDEYDVKKFQTSFPLNLFDREAALEIMRRTGVHSFNQGQVGKTKVFLKANVSQHLSSIVRAIQRGCILTIQTALCQYRSRREVHIRHLRLQLRIITATIYALHSQHEMRQRELHQKERYLLQTFRGILLLQNNELEERNLLEKEQHDAFSVIQEMSVKDHADIHERWFKQKQKEYQAKREALEDAENSSRSLFLTDEAISRGLLRELMGFNISEKDGRDDIELEEAMERKTSLGNAYEVFLLRLKQWFLQKVEEERLKLVDLEMEYRKKVQRYEHHNLCCILAFIDLFLEELSSRTSIIREEECCFEEYADTWAKEWTEVEKHWWTRKSIIDRRALLLLQRTEAEVRLGTESAYNKSLTALIEALVENERVARQRENERLELEEEERMLLVEESLAREREEERQRNDAVRKAAQMLWQNMLEDQRLVKEVKRMEEHINKIRMAQAQLTREYTLLCRRREIAQRKSGPVVKNAIEMKELEEYRQKQKNLSHSLLTAQQKLLEMQDKIMTFRYSNRLESLTHKEPSEIQCNELPALQEDVSLLSLRRMSVSEEGSMNLIHRMNITTGMAHSWARESSVSSSTISAFNRLQVYRRSRDQQKRLNLQMMTDTTPKSQKQDSKSRLPTDYCEMTKNNFIERNPFKSDWSPGVPDRYGTYWVYTPNGDRVPLVPFEKNQQEDIKSIHVVDSDEQVYRSSPEPNIPTFHS</sequence>
<keyword evidence="5 6" id="KW-0009">Actin-binding</keyword>
<dbReference type="GO" id="GO:0000146">
    <property type="term" value="F:microfilament motor activity"/>
    <property type="evidence" value="ECO:0007669"/>
    <property type="project" value="TreeGrafter"/>
</dbReference>
<name>A0A1X0NZ71_9TRYP</name>
<dbReference type="Gene3D" id="3.40.850.10">
    <property type="entry name" value="Kinesin motor domain"/>
    <property type="match status" value="1"/>
</dbReference>
<dbReference type="VEuPathDB" id="TriTrypDB:TM35_000102500"/>
<comment type="similarity">
    <text evidence="6">Belongs to the TRAFAC class myosin-kinesin ATPase superfamily. Myosin family.</text>
</comment>
<evidence type="ECO:0000313" key="10">
    <source>
        <dbReference type="Proteomes" id="UP000192257"/>
    </source>
</evidence>
<comment type="caution">
    <text evidence="9">The sequence shown here is derived from an EMBL/GenBank/DDBJ whole genome shotgun (WGS) entry which is preliminary data.</text>
</comment>
<evidence type="ECO:0000256" key="4">
    <source>
        <dbReference type="ARBA" id="ARBA00023175"/>
    </source>
</evidence>
<evidence type="ECO:0000256" key="2">
    <source>
        <dbReference type="ARBA" id="ARBA00022840"/>
    </source>
</evidence>
<dbReference type="OrthoDB" id="6108017at2759"/>
<keyword evidence="10" id="KW-1185">Reference proteome</keyword>
<dbReference type="InterPro" id="IPR036961">
    <property type="entry name" value="Kinesin_motor_dom_sf"/>
</dbReference>
<dbReference type="PANTHER" id="PTHR13140">
    <property type="entry name" value="MYOSIN"/>
    <property type="match status" value="1"/>
</dbReference>
<dbReference type="GeneID" id="39984521"/>
<proteinExistence type="inferred from homology"/>
<dbReference type="CDD" id="cd00124">
    <property type="entry name" value="MYSc"/>
    <property type="match status" value="1"/>
</dbReference>
<dbReference type="PRINTS" id="PR00193">
    <property type="entry name" value="MYOSINHEAVY"/>
</dbReference>
<dbReference type="EMBL" id="NBCO01000010">
    <property type="protein sequence ID" value="ORC89982.1"/>
    <property type="molecule type" value="Genomic_DNA"/>
</dbReference>
<keyword evidence="7" id="KW-0175">Coiled coil</keyword>
<dbReference type="Gene3D" id="1.20.5.4820">
    <property type="match status" value="1"/>
</dbReference>
<keyword evidence="3 6" id="KW-0518">Myosin</keyword>
<feature type="binding site" evidence="6">
    <location>
        <begin position="194"/>
        <end position="201"/>
    </location>
    <ligand>
        <name>ATP</name>
        <dbReference type="ChEBI" id="CHEBI:30616"/>
    </ligand>
</feature>
<dbReference type="STRING" id="67003.A0A1X0NZ71"/>
<gene>
    <name evidence="9" type="ORF">TM35_000102500</name>
</gene>
<dbReference type="GO" id="GO:0005737">
    <property type="term" value="C:cytoplasm"/>
    <property type="evidence" value="ECO:0007669"/>
    <property type="project" value="TreeGrafter"/>
</dbReference>
<dbReference type="Gene3D" id="1.10.10.820">
    <property type="match status" value="1"/>
</dbReference>
<dbReference type="InterPro" id="IPR001609">
    <property type="entry name" value="Myosin_head_motor_dom-like"/>
</dbReference>
<evidence type="ECO:0000259" key="8">
    <source>
        <dbReference type="PROSITE" id="PS51456"/>
    </source>
</evidence>
<accession>A0A1X0NZ71</accession>
<dbReference type="GO" id="GO:0005524">
    <property type="term" value="F:ATP binding"/>
    <property type="evidence" value="ECO:0007669"/>
    <property type="project" value="UniProtKB-UniRule"/>
</dbReference>
<feature type="region of interest" description="Actin-binding" evidence="6">
    <location>
        <begin position="692"/>
        <end position="714"/>
    </location>
</feature>
<evidence type="ECO:0000313" key="9">
    <source>
        <dbReference type="EMBL" id="ORC89982.1"/>
    </source>
</evidence>
<dbReference type="PROSITE" id="PS51456">
    <property type="entry name" value="MYOSIN_MOTOR"/>
    <property type="match status" value="1"/>
</dbReference>
<dbReference type="SMART" id="SM00242">
    <property type="entry name" value="MYSc"/>
    <property type="match status" value="1"/>
</dbReference>
<evidence type="ECO:0000256" key="1">
    <source>
        <dbReference type="ARBA" id="ARBA00022741"/>
    </source>
</evidence>
<dbReference type="RefSeq" id="XP_028884048.1">
    <property type="nucleotide sequence ID" value="XM_029024741.1"/>
</dbReference>
<evidence type="ECO:0000256" key="5">
    <source>
        <dbReference type="ARBA" id="ARBA00023203"/>
    </source>
</evidence>
<dbReference type="PANTHER" id="PTHR13140:SF706">
    <property type="entry name" value="DILUTE CLASS UNCONVENTIONAL MYOSIN, ISOFORM C"/>
    <property type="match status" value="1"/>
</dbReference>
<dbReference type="GO" id="GO:0051015">
    <property type="term" value="F:actin filament binding"/>
    <property type="evidence" value="ECO:0007669"/>
    <property type="project" value="TreeGrafter"/>
</dbReference>
<dbReference type="Gene3D" id="1.20.58.530">
    <property type="match status" value="1"/>
</dbReference>